<dbReference type="InterPro" id="IPR029058">
    <property type="entry name" value="AB_hydrolase_fold"/>
</dbReference>
<keyword evidence="4" id="KW-1185">Reference proteome</keyword>
<evidence type="ECO:0000259" key="2">
    <source>
        <dbReference type="Pfam" id="PF00561"/>
    </source>
</evidence>
<dbReference type="EMBL" id="CP047169">
    <property type="protein sequence ID" value="QRF68935.1"/>
    <property type="molecule type" value="Genomic_DNA"/>
</dbReference>
<sequence>MAAEHMKTTRREIEVDGIRTTLYVAGDGPALVLLHNGYMGKPDEVASSVMWAPVFHRLAQDFTVIAIDRLGQGRTDNPASADDYSLEASKDHALKVIRALGHDRVHLVGHDEGAFVAAQLATEEPELVASVALVAANALTPGVSRRNVIHAHPPRPYLGRTSLRWIYETACHSILAVRSEWMDEAEEIATLDKTGEAIRVMSDGETHLRTYVAQWTARRSALHRQFHDTGLPCPTLLVWGLNDPVAPLENGKYLLELLTPQQRDTEIRIFNTAGHFPHWEHPETFARVVGSYAKEAERHAAGRATSGK</sequence>
<organism evidence="3 4">
    <name type="scientific">Ponticoccus alexandrii</name>
    <dbReference type="NCBI Taxonomy" id="1943633"/>
    <lineage>
        <taxon>Bacteria</taxon>
        <taxon>Pseudomonadati</taxon>
        <taxon>Pseudomonadota</taxon>
        <taxon>Alphaproteobacteria</taxon>
        <taxon>Rhodobacterales</taxon>
        <taxon>Roseobacteraceae</taxon>
        <taxon>Ponticoccus</taxon>
    </lineage>
</organism>
<proteinExistence type="predicted"/>
<dbReference type="GO" id="GO:0016787">
    <property type="term" value="F:hydrolase activity"/>
    <property type="evidence" value="ECO:0007669"/>
    <property type="project" value="UniProtKB-KW"/>
</dbReference>
<dbReference type="Proteomes" id="UP000596387">
    <property type="component" value="Plasmid p-SCP3"/>
</dbReference>
<protein>
    <submittedName>
        <fullName evidence="3">Alpha/beta fold hydrolase</fullName>
    </submittedName>
</protein>
<evidence type="ECO:0000256" key="1">
    <source>
        <dbReference type="ARBA" id="ARBA00022801"/>
    </source>
</evidence>
<evidence type="ECO:0000313" key="3">
    <source>
        <dbReference type="EMBL" id="QRF68935.1"/>
    </source>
</evidence>
<geneLocation type="plasmid" evidence="3 4">
    <name>p-SCP3</name>
</geneLocation>
<dbReference type="Pfam" id="PF00561">
    <property type="entry name" value="Abhydrolase_1"/>
    <property type="match status" value="1"/>
</dbReference>
<dbReference type="InterPro" id="IPR050266">
    <property type="entry name" value="AB_hydrolase_sf"/>
</dbReference>
<dbReference type="InterPro" id="IPR000073">
    <property type="entry name" value="AB_hydrolase_1"/>
</dbReference>
<reference evidence="3 4" key="1">
    <citation type="submission" date="2019-12" db="EMBL/GenBank/DDBJ databases">
        <title>Complete Genome Sequence of a Quorum-Sensing Bacterium,Rhodobacteraceae bacterium C31, Isolated from a marine microalgae symbiotic bacteria.</title>
        <authorList>
            <person name="Zhang Y."/>
        </authorList>
    </citation>
    <scope>NUCLEOTIDE SEQUENCE [LARGE SCALE GENOMIC DNA]</scope>
    <source>
        <strain evidence="3 4">C31</strain>
        <plasmid evidence="3 4">p-SCP3</plasmid>
    </source>
</reference>
<accession>A0ABX7FFL9</accession>
<dbReference type="SUPFAM" id="SSF53474">
    <property type="entry name" value="alpha/beta-Hydrolases"/>
    <property type="match status" value="1"/>
</dbReference>
<dbReference type="PANTHER" id="PTHR43798">
    <property type="entry name" value="MONOACYLGLYCEROL LIPASE"/>
    <property type="match status" value="1"/>
</dbReference>
<dbReference type="RefSeq" id="WP_023850032.1">
    <property type="nucleotide sequence ID" value="NZ_CP047169.1"/>
</dbReference>
<dbReference type="PRINTS" id="PR00111">
    <property type="entry name" value="ABHYDROLASE"/>
</dbReference>
<feature type="domain" description="AB hydrolase-1" evidence="2">
    <location>
        <begin position="31"/>
        <end position="282"/>
    </location>
</feature>
<keyword evidence="1 3" id="KW-0378">Hydrolase</keyword>
<gene>
    <name evidence="3" type="ORF">GQA70_21450</name>
</gene>
<keyword evidence="3" id="KW-0614">Plasmid</keyword>
<name>A0ABX7FFL9_9RHOB</name>
<evidence type="ECO:0000313" key="4">
    <source>
        <dbReference type="Proteomes" id="UP000596387"/>
    </source>
</evidence>
<dbReference type="PANTHER" id="PTHR43798:SF31">
    <property type="entry name" value="AB HYDROLASE SUPERFAMILY PROTEIN YCLE"/>
    <property type="match status" value="1"/>
</dbReference>
<dbReference type="Gene3D" id="3.40.50.1820">
    <property type="entry name" value="alpha/beta hydrolase"/>
    <property type="match status" value="1"/>
</dbReference>